<evidence type="ECO:0000256" key="2">
    <source>
        <dbReference type="SAM" id="Phobius"/>
    </source>
</evidence>
<dbReference type="EMBL" id="MCOK01000001">
    <property type="protein sequence ID" value="OOC52788.1"/>
    <property type="molecule type" value="Genomic_DNA"/>
</dbReference>
<accession>A0A1V3BWI1</accession>
<name>A0A1V3BWI1_9ACTN</name>
<comment type="caution">
    <text evidence="3">The sequence shown here is derived from an EMBL/GenBank/DDBJ whole genome shotgun (WGS) entry which is preliminary data.</text>
</comment>
<keyword evidence="2" id="KW-0812">Transmembrane</keyword>
<evidence type="ECO:0000256" key="1">
    <source>
        <dbReference type="SAM" id="MobiDB-lite"/>
    </source>
</evidence>
<keyword evidence="2" id="KW-1133">Transmembrane helix</keyword>
<keyword evidence="4" id="KW-1185">Reference proteome</keyword>
<gene>
    <name evidence="3" type="ORF">NOSIN_02215</name>
</gene>
<feature type="transmembrane region" description="Helical" evidence="2">
    <location>
        <begin position="65"/>
        <end position="83"/>
    </location>
</feature>
<dbReference type="Proteomes" id="UP000189004">
    <property type="component" value="Unassembled WGS sequence"/>
</dbReference>
<protein>
    <submittedName>
        <fullName evidence="3">Uncharacterized protein</fullName>
    </submittedName>
</protein>
<proteinExistence type="predicted"/>
<sequence length="86" mass="8948">MSLVLVILGTVLVSVALFNKVPRYVPGRPPEPRSGRGGSVATARRPGVPPRVRLVSARLTEQGRALLTAVGGSALIVAFFLTLSGV</sequence>
<dbReference type="OrthoDB" id="3431195at2"/>
<dbReference type="AlphaFoldDB" id="A0A1V3BWI1"/>
<keyword evidence="2" id="KW-0472">Membrane</keyword>
<feature type="region of interest" description="Disordered" evidence="1">
    <location>
        <begin position="26"/>
        <end position="47"/>
    </location>
</feature>
<reference evidence="4" key="1">
    <citation type="submission" date="2016-08" db="EMBL/GenBank/DDBJ databases">
        <authorList>
            <person name="Tokovenko B."/>
            <person name="Kalinowski J."/>
        </authorList>
    </citation>
    <scope>NUCLEOTIDE SEQUENCE [LARGE SCALE GENOMIC DNA]</scope>
    <source>
        <strain evidence="4">UTMC102</strain>
    </source>
</reference>
<evidence type="ECO:0000313" key="3">
    <source>
        <dbReference type="EMBL" id="OOC52788.1"/>
    </source>
</evidence>
<organism evidence="3 4">
    <name type="scientific">Nocardiopsis sinuspersici</name>
    <dbReference type="NCBI Taxonomy" id="501010"/>
    <lineage>
        <taxon>Bacteria</taxon>
        <taxon>Bacillati</taxon>
        <taxon>Actinomycetota</taxon>
        <taxon>Actinomycetes</taxon>
        <taxon>Streptosporangiales</taxon>
        <taxon>Nocardiopsidaceae</taxon>
        <taxon>Nocardiopsis</taxon>
    </lineage>
</organism>
<evidence type="ECO:0000313" key="4">
    <source>
        <dbReference type="Proteomes" id="UP000189004"/>
    </source>
</evidence>
<dbReference type="RefSeq" id="WP_077689134.1">
    <property type="nucleotide sequence ID" value="NZ_MCOK01000001.1"/>
</dbReference>